<evidence type="ECO:0000256" key="4">
    <source>
        <dbReference type="ARBA" id="ARBA00031870"/>
    </source>
</evidence>
<dbReference type="InterPro" id="IPR020103">
    <property type="entry name" value="PsdUridine_synth_cat_dom_sf"/>
</dbReference>
<protein>
    <recommendedName>
        <fullName evidence="4">RNA pseudouridylate synthase</fullName>
    </recommendedName>
    <alternativeName>
        <fullName evidence="5">RNA-uridine isomerase</fullName>
    </alternativeName>
</protein>
<evidence type="ECO:0000256" key="1">
    <source>
        <dbReference type="ARBA" id="ARBA00000073"/>
    </source>
</evidence>
<dbReference type="Gene3D" id="3.30.2350.10">
    <property type="entry name" value="Pseudouridine synthase"/>
    <property type="match status" value="1"/>
</dbReference>
<comment type="catalytic activity">
    <reaction evidence="1">
        <text>a uridine in RNA = a pseudouridine in RNA</text>
        <dbReference type="Rhea" id="RHEA:48348"/>
        <dbReference type="Rhea" id="RHEA-COMP:12068"/>
        <dbReference type="Rhea" id="RHEA-COMP:12069"/>
        <dbReference type="ChEBI" id="CHEBI:65314"/>
        <dbReference type="ChEBI" id="CHEBI:65315"/>
    </reaction>
</comment>
<gene>
    <name evidence="7" type="primary">txxe 714-rluD1</name>
    <name evidence="7" type="ORF">TXXE_02625</name>
</gene>
<dbReference type="Pfam" id="PF00849">
    <property type="entry name" value="PseudoU_synth_2"/>
    <property type="match status" value="1"/>
</dbReference>
<dbReference type="Proteomes" id="UP000681526">
    <property type="component" value="Unassembled WGS sequence"/>
</dbReference>
<dbReference type="PANTHER" id="PTHR21600:SF83">
    <property type="entry name" value="PSEUDOURIDYLATE SYNTHASE RPUSD4, MITOCHONDRIAL"/>
    <property type="match status" value="1"/>
</dbReference>
<sequence length="250" mass="26639">MTGHDGGAPAVQVLYEDNHLIAVVKPPGMLSQADETGAPDILTVVKADLKARYNKPGNVFLGLVHRLDRPAGGAMLLAKTSKAASRLSDAVRSRSFAKGYIACTEGVPSPREATLVHFLRKDAKTNTVTAHPKPVPDAKEAVLSYRVVAEAEGRALVAVRLHTGRPHQIRVQMAAIGCPLAGDRKYGAGEGVRSHDTAALWSAYIGVAHPVTKEWLEIRSLPPREGVWASWPDSAWSLAEGSFTAEGTDG</sequence>
<comment type="similarity">
    <text evidence="2">Belongs to the pseudouridine synthase RluA family.</text>
</comment>
<evidence type="ECO:0000313" key="8">
    <source>
        <dbReference type="Proteomes" id="UP000681526"/>
    </source>
</evidence>
<keyword evidence="3" id="KW-0413">Isomerase</keyword>
<keyword evidence="8" id="KW-1185">Reference proteome</keyword>
<evidence type="ECO:0000256" key="5">
    <source>
        <dbReference type="ARBA" id="ARBA00033164"/>
    </source>
</evidence>
<organism evidence="7 8">
    <name type="scientific">Thermobacillus xylanilyticus</name>
    <dbReference type="NCBI Taxonomy" id="76633"/>
    <lineage>
        <taxon>Bacteria</taxon>
        <taxon>Bacillati</taxon>
        <taxon>Bacillota</taxon>
        <taxon>Bacilli</taxon>
        <taxon>Bacillales</taxon>
        <taxon>Paenibacillaceae</taxon>
        <taxon>Thermobacillus</taxon>
    </lineage>
</organism>
<proteinExistence type="inferred from homology"/>
<dbReference type="GO" id="GO:0004730">
    <property type="term" value="F:pseudouridylate synthase activity"/>
    <property type="evidence" value="ECO:0007669"/>
    <property type="project" value="UniProtKB-EC"/>
</dbReference>
<name>A0ABN7RN51_THEXY</name>
<evidence type="ECO:0000313" key="7">
    <source>
        <dbReference type="EMBL" id="CAG5078913.1"/>
    </source>
</evidence>
<dbReference type="PANTHER" id="PTHR21600">
    <property type="entry name" value="MITOCHONDRIAL RNA PSEUDOURIDINE SYNTHASE"/>
    <property type="match status" value="1"/>
</dbReference>
<dbReference type="InterPro" id="IPR006145">
    <property type="entry name" value="PsdUridine_synth_RsuA/RluA"/>
</dbReference>
<comment type="caution">
    <text evidence="7">The sequence shown here is derived from an EMBL/GenBank/DDBJ whole genome shotgun (WGS) entry which is preliminary data.</text>
</comment>
<dbReference type="RefSeq" id="WP_213483346.1">
    <property type="nucleotide sequence ID" value="NZ_CAJRAY010000015.1"/>
</dbReference>
<evidence type="ECO:0000259" key="6">
    <source>
        <dbReference type="Pfam" id="PF00849"/>
    </source>
</evidence>
<feature type="domain" description="Pseudouridine synthase RsuA/RluA-like" evidence="6">
    <location>
        <begin position="19"/>
        <end position="175"/>
    </location>
</feature>
<keyword evidence="7" id="KW-0456">Lyase</keyword>
<dbReference type="InterPro" id="IPR050188">
    <property type="entry name" value="RluA_PseudoU_synthase"/>
</dbReference>
<accession>A0ABN7RN51</accession>
<dbReference type="SUPFAM" id="SSF55120">
    <property type="entry name" value="Pseudouridine synthase"/>
    <property type="match status" value="1"/>
</dbReference>
<dbReference type="EMBL" id="CAJRAY010000015">
    <property type="protein sequence ID" value="CAG5078913.1"/>
    <property type="molecule type" value="Genomic_DNA"/>
</dbReference>
<evidence type="ECO:0000256" key="2">
    <source>
        <dbReference type="ARBA" id="ARBA00010876"/>
    </source>
</evidence>
<reference evidence="7 8" key="1">
    <citation type="submission" date="2021-04" db="EMBL/GenBank/DDBJ databases">
        <authorList>
            <person name="Rakotoarivonina H."/>
        </authorList>
    </citation>
    <scope>NUCLEOTIDE SEQUENCE [LARGE SCALE GENOMIC DNA]</scope>
    <source>
        <strain evidence="7 8">XE</strain>
    </source>
</reference>
<evidence type="ECO:0000256" key="3">
    <source>
        <dbReference type="ARBA" id="ARBA00023235"/>
    </source>
</evidence>
<dbReference type="CDD" id="cd02869">
    <property type="entry name" value="PseudoU_synth_RluA_like"/>
    <property type="match status" value="1"/>
</dbReference>